<dbReference type="InterPro" id="IPR059106">
    <property type="entry name" value="WHD_MalT"/>
</dbReference>
<keyword evidence="2" id="KW-0802">TPR repeat</keyword>
<evidence type="ECO:0000313" key="4">
    <source>
        <dbReference type="EMBL" id="OGI47328.1"/>
    </source>
</evidence>
<dbReference type="InterPro" id="IPR036388">
    <property type="entry name" value="WH-like_DNA-bd_sf"/>
</dbReference>
<dbReference type="Pfam" id="PF25873">
    <property type="entry name" value="WHD_MalT"/>
    <property type="match status" value="1"/>
</dbReference>
<accession>A0A1F6TQD0</accession>
<dbReference type="InterPro" id="IPR011990">
    <property type="entry name" value="TPR-like_helical_dom_sf"/>
</dbReference>
<dbReference type="PROSITE" id="PS50005">
    <property type="entry name" value="TPR"/>
    <property type="match status" value="1"/>
</dbReference>
<dbReference type="SMART" id="SM01043">
    <property type="entry name" value="BTAD"/>
    <property type="match status" value="1"/>
</dbReference>
<feature type="domain" description="Bacterial transcriptional activator" evidence="3">
    <location>
        <begin position="920"/>
        <end position="1064"/>
    </location>
</feature>
<evidence type="ECO:0000256" key="2">
    <source>
        <dbReference type="PROSITE-ProRule" id="PRU00339"/>
    </source>
</evidence>
<name>A0A1F6TQD0_9PROT</name>
<proteinExistence type="predicted"/>
<dbReference type="Gene3D" id="1.25.40.10">
    <property type="entry name" value="Tetratricopeptide repeat domain"/>
    <property type="match status" value="2"/>
</dbReference>
<dbReference type="EMBL" id="MFSY01000022">
    <property type="protein sequence ID" value="OGI47328.1"/>
    <property type="molecule type" value="Genomic_DNA"/>
</dbReference>
<protein>
    <recommendedName>
        <fullName evidence="3">Bacterial transcriptional activator domain-containing protein</fullName>
    </recommendedName>
</protein>
<dbReference type="Pfam" id="PF03704">
    <property type="entry name" value="BTAD"/>
    <property type="match status" value="1"/>
</dbReference>
<dbReference type="Gene3D" id="1.10.10.10">
    <property type="entry name" value="Winged helix-like DNA-binding domain superfamily/Winged helix DNA-binding domain"/>
    <property type="match status" value="1"/>
</dbReference>
<dbReference type="InterPro" id="IPR051677">
    <property type="entry name" value="AfsR-DnrI-RedD_regulator"/>
</dbReference>
<evidence type="ECO:0000259" key="3">
    <source>
        <dbReference type="SMART" id="SM01043"/>
    </source>
</evidence>
<dbReference type="SUPFAM" id="SSF48452">
    <property type="entry name" value="TPR-like"/>
    <property type="match status" value="2"/>
</dbReference>
<gene>
    <name evidence="4" type="ORF">A2637_05910</name>
</gene>
<evidence type="ECO:0000313" key="5">
    <source>
        <dbReference type="Proteomes" id="UP000179360"/>
    </source>
</evidence>
<dbReference type="InterPro" id="IPR016032">
    <property type="entry name" value="Sig_transdc_resp-reg_C-effctor"/>
</dbReference>
<dbReference type="SUPFAM" id="SSF46894">
    <property type="entry name" value="C-terminal effector domain of the bipartite response regulators"/>
    <property type="match status" value="1"/>
</dbReference>
<reference evidence="4 5" key="1">
    <citation type="journal article" date="2016" name="Nat. Commun.">
        <title>Thousands of microbial genomes shed light on interconnected biogeochemical processes in an aquifer system.</title>
        <authorList>
            <person name="Anantharaman K."/>
            <person name="Brown C.T."/>
            <person name="Hug L.A."/>
            <person name="Sharon I."/>
            <person name="Castelle C.J."/>
            <person name="Probst A.J."/>
            <person name="Thomas B.C."/>
            <person name="Singh A."/>
            <person name="Wilkins M.J."/>
            <person name="Karaoz U."/>
            <person name="Brodie E.L."/>
            <person name="Williams K.H."/>
            <person name="Hubbard S.S."/>
            <person name="Banfield J.F."/>
        </authorList>
    </citation>
    <scope>NUCLEOTIDE SEQUENCE [LARGE SCALE GENOMIC DNA]</scope>
</reference>
<dbReference type="Pfam" id="PF24883">
    <property type="entry name" value="NPHP3_N"/>
    <property type="match status" value="1"/>
</dbReference>
<dbReference type="PANTHER" id="PTHR35807">
    <property type="entry name" value="TRANSCRIPTIONAL REGULATOR REDD-RELATED"/>
    <property type="match status" value="1"/>
</dbReference>
<dbReference type="STRING" id="1817764.A2637_05910"/>
<comment type="caution">
    <text evidence="4">The sequence shown here is derived from an EMBL/GenBank/DDBJ whole genome shotgun (WGS) entry which is preliminary data.</text>
</comment>
<dbReference type="Gene3D" id="3.40.50.300">
    <property type="entry name" value="P-loop containing nucleotide triphosphate hydrolases"/>
    <property type="match status" value="1"/>
</dbReference>
<dbReference type="SUPFAM" id="SSF52540">
    <property type="entry name" value="P-loop containing nucleoside triphosphate hydrolases"/>
    <property type="match status" value="1"/>
</dbReference>
<dbReference type="GO" id="GO:0006355">
    <property type="term" value="P:regulation of DNA-templated transcription"/>
    <property type="evidence" value="ECO:0007669"/>
    <property type="project" value="InterPro"/>
</dbReference>
<dbReference type="InterPro" id="IPR027417">
    <property type="entry name" value="P-loop_NTPase"/>
</dbReference>
<dbReference type="InterPro" id="IPR019734">
    <property type="entry name" value="TPR_rpt"/>
</dbReference>
<evidence type="ECO:0000256" key="1">
    <source>
        <dbReference type="ARBA" id="ARBA00022737"/>
    </source>
</evidence>
<organism evidence="4 5">
    <name type="scientific">Candidatus Muproteobacteria bacterium RIFCSPHIGHO2_01_FULL_65_16</name>
    <dbReference type="NCBI Taxonomy" id="1817764"/>
    <lineage>
        <taxon>Bacteria</taxon>
        <taxon>Pseudomonadati</taxon>
        <taxon>Pseudomonadota</taxon>
        <taxon>Candidatus Muproteobacteria</taxon>
    </lineage>
</organism>
<keyword evidence="1" id="KW-0677">Repeat</keyword>
<feature type="repeat" description="TPR" evidence="2">
    <location>
        <begin position="980"/>
        <end position="1013"/>
    </location>
</feature>
<sequence length="1064" mass="120004">MRRNAPALAKITSPELPDVLQRTRLFRRLDRGGKSGITWIVGPPGAGKTTLAASYARRRRLRSLWYQIDAGDADPATFIHYLGIAARDAAPRRRKPLPHLTPEYRKGLDIFTRRFFQELYARLKPPFLIVLDNYQELPEDSKMHALIRDGLEQLPRGARAIVISRSEPPPAFARLMTYNALEVLGWEELKLTPRESEGLARHRGHLRRPKIAAGRLYEITQGWAAGLVLMLERTKGDNPPPLPPDAAPPGVLFDYFAGEIFVKTDAPTQEVLMLSAFLPKMTAGMVARLSGERRAGRILEELTRNNYFILKHAQAEPVYQYHPLFREFLLTRARSSFSPARLMRIYQSAAAALEETGHTEDAAGLLRQADDWEGIARLILENAPTMVAQGRTQTLMEWLGALPSGYLEKSPWLLYWSGICRFPFNPPEGRRFFERAFALFRETRDRTGTLLAWSGVVESIVHGYAELTLLDHWIAVMDELLADDPTFPSLEIEERTTQAMSMALLFRQLHHPRIHDWVVRAEALTRKSANLNLRIFTMAYLALYHMWTGDHVKAGLTVQNLQRAASDQELTPLLRIVRHVMEAIYQVHATGGAADLAAVNAGIETSKATGVTIWNAVLLEQGASIALSAGDLARAEELIKATAAALDESRRVDVCIYHYCNAWLALLRRDIAGAQSHMESSLRLALEAGSVTLEERGHVLMAQILHERGEEQQAREQLAQARRITERTRNRVSEFMCLLTEAQFALDAGREADVRAPLARAMALGRRQGYTNIFGWRPDVMARLCAAALEQGTEADYVRQLILKRNLAPAADAADVERWPWAVKIYALGRFAVMKDERPMSFGAKAQRKPLVLLKALIAFGGSDVAQEQLTDVLWPAADGDAASRALVTTLHRLRRLLNCKEAIELKDGRLTLNPRYAWVDSNAFERLCDRAGTAEREGRADLARAWLARAADLYRGHFLGKDDLPWAVPRRERLRGRFLRLFEDLGRDREAAGDWRKAVDCYQEALEIDDLAELFYQRLMLAYQRLGRRADAHHIYQRCCKTLSATLGIKPSPQTEAVYKSLI</sequence>
<dbReference type="GO" id="GO:0003677">
    <property type="term" value="F:DNA binding"/>
    <property type="evidence" value="ECO:0007669"/>
    <property type="project" value="InterPro"/>
</dbReference>
<dbReference type="Proteomes" id="UP000179360">
    <property type="component" value="Unassembled WGS sequence"/>
</dbReference>
<dbReference type="InterPro" id="IPR005158">
    <property type="entry name" value="BTAD"/>
</dbReference>
<dbReference type="InterPro" id="IPR056884">
    <property type="entry name" value="NPHP3-like_N"/>
</dbReference>
<dbReference type="AlphaFoldDB" id="A0A1F6TQD0"/>